<evidence type="ECO:0000259" key="2">
    <source>
        <dbReference type="Pfam" id="PF07398"/>
    </source>
</evidence>
<evidence type="ECO:0000313" key="4">
    <source>
        <dbReference type="EMBL" id="NYE94345.1"/>
    </source>
</evidence>
<dbReference type="Pfam" id="PF07398">
    <property type="entry name" value="MDMPI_C"/>
    <property type="match status" value="1"/>
</dbReference>
<reference evidence="4 5" key="1">
    <citation type="submission" date="2020-07" db="EMBL/GenBank/DDBJ databases">
        <title>Sequencing the genomes of 1000 actinobacteria strains.</title>
        <authorList>
            <person name="Klenk H.-P."/>
        </authorList>
    </citation>
    <scope>NUCLEOTIDE SEQUENCE [LARGE SCALE GENOMIC DNA]</scope>
    <source>
        <strain evidence="4 5">DSM 102047</strain>
    </source>
</reference>
<dbReference type="PANTHER" id="PTHR40758">
    <property type="entry name" value="CONSERVED PROTEIN"/>
    <property type="match status" value="1"/>
</dbReference>
<feature type="domain" description="MDMPI C-terminal" evidence="2">
    <location>
        <begin position="157"/>
        <end position="237"/>
    </location>
</feature>
<dbReference type="PANTHER" id="PTHR40758:SF1">
    <property type="entry name" value="CONSERVED PROTEIN"/>
    <property type="match status" value="1"/>
</dbReference>
<dbReference type="InterPro" id="IPR034660">
    <property type="entry name" value="DinB/YfiT-like"/>
</dbReference>
<comment type="caution">
    <text evidence="4">The sequence shown here is derived from an EMBL/GenBank/DDBJ whole genome shotgun (WGS) entry which is preliminary data.</text>
</comment>
<name>A0A7Y9LRP4_9MICC</name>
<organism evidence="4 5">
    <name type="scientific">Psychromicrobium silvestre</name>
    <dbReference type="NCBI Taxonomy" id="1645614"/>
    <lineage>
        <taxon>Bacteria</taxon>
        <taxon>Bacillati</taxon>
        <taxon>Actinomycetota</taxon>
        <taxon>Actinomycetes</taxon>
        <taxon>Micrococcales</taxon>
        <taxon>Micrococcaceae</taxon>
        <taxon>Psychromicrobium</taxon>
    </lineage>
</organism>
<dbReference type="AlphaFoldDB" id="A0A7Y9LRP4"/>
<dbReference type="InterPro" id="IPR010872">
    <property type="entry name" value="MDMPI_C-term_domain"/>
</dbReference>
<dbReference type="SUPFAM" id="SSF109854">
    <property type="entry name" value="DinB/YfiT-like putative metalloenzymes"/>
    <property type="match status" value="1"/>
</dbReference>
<feature type="region of interest" description="Disordered" evidence="1">
    <location>
        <begin position="62"/>
        <end position="86"/>
    </location>
</feature>
<keyword evidence="5" id="KW-1185">Reference proteome</keyword>
<gene>
    <name evidence="4" type="ORF">FHU41_000566</name>
</gene>
<dbReference type="InterPro" id="IPR017517">
    <property type="entry name" value="Maleyloyr_isom"/>
</dbReference>
<proteinExistence type="predicted"/>
<dbReference type="GO" id="GO:0005886">
    <property type="term" value="C:plasma membrane"/>
    <property type="evidence" value="ECO:0007669"/>
    <property type="project" value="TreeGrafter"/>
</dbReference>
<dbReference type="NCBIfam" id="TIGR03083">
    <property type="entry name" value="maleylpyruvate isomerase family mycothiol-dependent enzyme"/>
    <property type="match status" value="1"/>
</dbReference>
<dbReference type="RefSeq" id="WP_179388117.1">
    <property type="nucleotide sequence ID" value="NZ_JACBYQ010000001.1"/>
</dbReference>
<evidence type="ECO:0000313" key="5">
    <source>
        <dbReference type="Proteomes" id="UP000521748"/>
    </source>
</evidence>
<dbReference type="Gene3D" id="1.20.120.450">
    <property type="entry name" value="dinb family like domain"/>
    <property type="match status" value="1"/>
</dbReference>
<accession>A0A7Y9LRP4</accession>
<evidence type="ECO:0000256" key="1">
    <source>
        <dbReference type="SAM" id="MobiDB-lite"/>
    </source>
</evidence>
<dbReference type="InterPro" id="IPR024344">
    <property type="entry name" value="MDMPI_metal-binding"/>
</dbReference>
<feature type="domain" description="Mycothiol-dependent maleylpyruvate isomerase metal-binding" evidence="3">
    <location>
        <begin position="29"/>
        <end position="137"/>
    </location>
</feature>
<evidence type="ECO:0000259" key="3">
    <source>
        <dbReference type="Pfam" id="PF11716"/>
    </source>
</evidence>
<dbReference type="Proteomes" id="UP000521748">
    <property type="component" value="Unassembled WGS sequence"/>
</dbReference>
<feature type="compositionally biased region" description="Basic and acidic residues" evidence="1">
    <location>
        <begin position="66"/>
        <end position="84"/>
    </location>
</feature>
<protein>
    <submittedName>
        <fullName evidence="4">Uncharacterized protein (TIGR03083 family)</fullName>
    </submittedName>
</protein>
<sequence length="246" mass="27105">MTQLSSEDHLKQLANSLHFMSDWLPQARQAPETTVPACPGWTLSDLYAHLSDVHRNVIQTLATAGTDRRPEPRGQNSEQHHSDPFDGFLESSRDLFKALTATDPGLACWGFGPPPRLAAFWFRRQNMEHLVHAEDLAQSLRSQEPAMAKEAHLSNETALDGVSELLDMLVPQRIRSGTVEQPAAALRFEAAGQSWIVGAGEVVASLTTDPVTMLLGLWRRRPLLSLAITTGDREVLGAFLQSKIVP</sequence>
<dbReference type="GO" id="GO:0046872">
    <property type="term" value="F:metal ion binding"/>
    <property type="evidence" value="ECO:0007669"/>
    <property type="project" value="InterPro"/>
</dbReference>
<dbReference type="EMBL" id="JACBYQ010000001">
    <property type="protein sequence ID" value="NYE94345.1"/>
    <property type="molecule type" value="Genomic_DNA"/>
</dbReference>
<dbReference type="Pfam" id="PF11716">
    <property type="entry name" value="MDMPI_N"/>
    <property type="match status" value="1"/>
</dbReference>